<dbReference type="Proteomes" id="UP000005666">
    <property type="component" value="Chromosome 6"/>
</dbReference>
<dbReference type="SUPFAM" id="SSF54928">
    <property type="entry name" value="RNA-binding domain, RBD"/>
    <property type="match status" value="1"/>
</dbReference>
<dbReference type="STRING" id="1071381.G8BUR7"/>
<dbReference type="AlphaFoldDB" id="G8BUR7"/>
<evidence type="ECO:0000256" key="9">
    <source>
        <dbReference type="SAM" id="MobiDB-lite"/>
    </source>
</evidence>
<dbReference type="HOGENOM" id="CLU_054086_0_0_1"/>
<dbReference type="InterPro" id="IPR035979">
    <property type="entry name" value="RBD_domain_sf"/>
</dbReference>
<organism evidence="10 11">
    <name type="scientific">Tetrapisispora phaffii (strain ATCC 24235 / CBS 4417 / NBRC 1672 / NRRL Y-8282 / UCD 70-5)</name>
    <name type="common">Yeast</name>
    <name type="synonym">Fabospora phaffii</name>
    <dbReference type="NCBI Taxonomy" id="1071381"/>
    <lineage>
        <taxon>Eukaryota</taxon>
        <taxon>Fungi</taxon>
        <taxon>Dikarya</taxon>
        <taxon>Ascomycota</taxon>
        <taxon>Saccharomycotina</taxon>
        <taxon>Saccharomycetes</taxon>
        <taxon>Saccharomycetales</taxon>
        <taxon>Saccharomycetaceae</taxon>
        <taxon>Tetrapisispora</taxon>
    </lineage>
</organism>
<name>G8BUR7_TETPH</name>
<keyword evidence="6" id="KW-0539">Nucleus</keyword>
<dbReference type="Gene3D" id="3.30.70.330">
    <property type="match status" value="1"/>
</dbReference>
<dbReference type="GO" id="GO:0000472">
    <property type="term" value="P:endonucleolytic cleavage to generate mature 5'-end of SSU-rRNA from (SSU-rRNA, 5.8S rRNA, LSU-rRNA)"/>
    <property type="evidence" value="ECO:0007669"/>
    <property type="project" value="TreeGrafter"/>
</dbReference>
<dbReference type="PANTHER" id="PTHR12311">
    <property type="entry name" value="ACTIVATOR OF BASAL TRANSCRIPTION 1"/>
    <property type="match status" value="1"/>
</dbReference>
<evidence type="ECO:0000256" key="8">
    <source>
        <dbReference type="SAM" id="Coils"/>
    </source>
</evidence>
<feature type="compositionally biased region" description="Acidic residues" evidence="9">
    <location>
        <begin position="1"/>
        <end position="17"/>
    </location>
</feature>
<feature type="coiled-coil region" evidence="8">
    <location>
        <begin position="260"/>
        <end position="315"/>
    </location>
</feature>
<dbReference type="InterPro" id="IPR039119">
    <property type="entry name" value="ABT1/Esf2"/>
</dbReference>
<evidence type="ECO:0000256" key="7">
    <source>
        <dbReference type="ARBA" id="ARBA00032634"/>
    </source>
</evidence>
<evidence type="ECO:0000256" key="4">
    <source>
        <dbReference type="ARBA" id="ARBA00021800"/>
    </source>
</evidence>
<dbReference type="InterPro" id="IPR012677">
    <property type="entry name" value="Nucleotide-bd_a/b_plait_sf"/>
</dbReference>
<evidence type="ECO:0000313" key="11">
    <source>
        <dbReference type="Proteomes" id="UP000005666"/>
    </source>
</evidence>
<evidence type="ECO:0000256" key="1">
    <source>
        <dbReference type="ARBA" id="ARBA00004604"/>
    </source>
</evidence>
<keyword evidence="5" id="KW-0694">RNA-binding</keyword>
<protein>
    <recommendedName>
        <fullName evidence="3">Pre-rRNA-processing protein ESF2</fullName>
    </recommendedName>
    <alternativeName>
        <fullName evidence="7">18S rRNA factor 2</fullName>
    </alternativeName>
    <alternativeName>
        <fullName evidence="4">Pre-rRNA-processing protein esf2</fullName>
    </alternativeName>
</protein>
<accession>G8BUR7</accession>
<evidence type="ECO:0000256" key="5">
    <source>
        <dbReference type="ARBA" id="ARBA00022884"/>
    </source>
</evidence>
<comment type="similarity">
    <text evidence="2">Belongs to the ESF2/ABP1 family.</text>
</comment>
<dbReference type="InterPro" id="IPR034353">
    <property type="entry name" value="ABT1/ESF2_RRM"/>
</dbReference>
<dbReference type="OrthoDB" id="287393at2759"/>
<keyword evidence="11" id="KW-1185">Reference proteome</keyword>
<reference evidence="10 11" key="1">
    <citation type="journal article" date="2011" name="Proc. Natl. Acad. Sci. U.S.A.">
        <title>Evolutionary erosion of yeast sex chromosomes by mating-type switching accidents.</title>
        <authorList>
            <person name="Gordon J.L."/>
            <person name="Armisen D."/>
            <person name="Proux-Wera E."/>
            <person name="Oheigeartaigh S.S."/>
            <person name="Byrne K.P."/>
            <person name="Wolfe K.H."/>
        </authorList>
    </citation>
    <scope>NUCLEOTIDE SEQUENCE [LARGE SCALE GENOMIC DNA]</scope>
    <source>
        <strain evidence="11">ATCC 24235 / CBS 4417 / NBRC 1672 / NRRL Y-8282 / UCD 70-5</strain>
    </source>
</reference>
<feature type="compositionally biased region" description="Basic and acidic residues" evidence="9">
    <location>
        <begin position="41"/>
        <end position="65"/>
    </location>
</feature>
<evidence type="ECO:0000256" key="6">
    <source>
        <dbReference type="ARBA" id="ARBA00023242"/>
    </source>
</evidence>
<dbReference type="PANTHER" id="PTHR12311:SF7">
    <property type="entry name" value="ACTIVATOR OF BASAL TRANSCRIPTION 1"/>
    <property type="match status" value="1"/>
</dbReference>
<dbReference type="EMBL" id="HE612861">
    <property type="protein sequence ID" value="CCE63499.1"/>
    <property type="molecule type" value="Genomic_DNA"/>
</dbReference>
<gene>
    <name evidence="10" type="primary">TPHA0F00120</name>
    <name evidence="10" type="ordered locus">TPHA_0F00120</name>
</gene>
<dbReference type="GO" id="GO:0034462">
    <property type="term" value="P:small-subunit processome assembly"/>
    <property type="evidence" value="ECO:0007669"/>
    <property type="project" value="TreeGrafter"/>
</dbReference>
<feature type="compositionally biased region" description="Basic and acidic residues" evidence="9">
    <location>
        <begin position="72"/>
        <end position="81"/>
    </location>
</feature>
<evidence type="ECO:0000313" key="10">
    <source>
        <dbReference type="EMBL" id="CCE63499.1"/>
    </source>
</evidence>
<evidence type="ECO:0000256" key="2">
    <source>
        <dbReference type="ARBA" id="ARBA00005819"/>
    </source>
</evidence>
<evidence type="ECO:0000256" key="3">
    <source>
        <dbReference type="ARBA" id="ARBA00013906"/>
    </source>
</evidence>
<dbReference type="eggNOG" id="KOG3152">
    <property type="taxonomic scope" value="Eukaryota"/>
</dbReference>
<keyword evidence="8" id="KW-0175">Coiled coil</keyword>
<dbReference type="GO" id="GO:0003723">
    <property type="term" value="F:RNA binding"/>
    <property type="evidence" value="ECO:0007669"/>
    <property type="project" value="UniProtKB-KW"/>
</dbReference>
<comment type="subcellular location">
    <subcellularLocation>
        <location evidence="1">Nucleus</location>
        <location evidence="1">Nucleolus</location>
    </subcellularLocation>
</comment>
<dbReference type="KEGG" id="tpf:TPHA_0F00120"/>
<proteinExistence type="inferred from homology"/>
<dbReference type="RefSeq" id="XP_003685933.1">
    <property type="nucleotide sequence ID" value="XM_003685885.1"/>
</dbReference>
<sequence>MSNQVEEFDDFSSDGEDNGLLIQSKKNFSSKQHIEEDVESSDDRDSNDDKESGTIKQNDDVANEKSDDDASIDDKLDEGKVEINSGTTENERKEALKKKMDAFNTLKAQRKARHKTGVIYLSAIPPYMKPAKMRQILSRFGELDRLFLKRESDQKYKSRVKGGGNKKTKYEEGWAEFVRKRDAKICAGALNGNTIGGSKGSFYHDDILNVKYLPGFKWADLTDQIARENDVRQSKLDLEISQANKMNAEFIRNVEKSKMLENIKKSNKRKNNGIADKEDNTIVRNFKQYKVSTRRADASDDIKAKQANMDQIINNLL</sequence>
<feature type="region of interest" description="Disordered" evidence="9">
    <location>
        <begin position="1"/>
        <end position="93"/>
    </location>
</feature>
<dbReference type="GO" id="GO:0005730">
    <property type="term" value="C:nucleolus"/>
    <property type="evidence" value="ECO:0007669"/>
    <property type="project" value="UniProtKB-SubCell"/>
</dbReference>
<dbReference type="GO" id="GO:0000480">
    <property type="term" value="P:endonucleolytic cleavage in 5'-ETS of tricistronic rRNA transcript (SSU-rRNA, 5.8S rRNA, LSU-rRNA)"/>
    <property type="evidence" value="ECO:0007669"/>
    <property type="project" value="TreeGrafter"/>
</dbReference>
<dbReference type="GeneID" id="11535641"/>
<dbReference type="CDD" id="cd12263">
    <property type="entry name" value="RRM_ABT1_like"/>
    <property type="match status" value="1"/>
</dbReference>
<dbReference type="GO" id="GO:0000447">
    <property type="term" value="P:endonucleolytic cleavage in ITS1 to separate SSU-rRNA from 5.8S rRNA and LSU-rRNA from tricistronic rRNA transcript (SSU-rRNA, 5.8S rRNA, LSU-rRNA)"/>
    <property type="evidence" value="ECO:0007669"/>
    <property type="project" value="TreeGrafter"/>
</dbReference>